<dbReference type="KEGG" id="apln:108733883"/>
<keyword evidence="1 2" id="KW-0694">RNA-binding</keyword>
<dbReference type="GO" id="GO:0003723">
    <property type="term" value="F:RNA binding"/>
    <property type="evidence" value="ECO:0007669"/>
    <property type="project" value="UniProtKB-UniRule"/>
</dbReference>
<feature type="region of interest" description="Disordered" evidence="4">
    <location>
        <begin position="772"/>
        <end position="798"/>
    </location>
</feature>
<evidence type="ECO:0000313" key="6">
    <source>
        <dbReference type="Proteomes" id="UP000192223"/>
    </source>
</evidence>
<feature type="domain" description="RRM" evidence="5">
    <location>
        <begin position="558"/>
        <end position="635"/>
    </location>
</feature>
<feature type="compositionally biased region" description="Basic and acidic residues" evidence="4">
    <location>
        <begin position="92"/>
        <end position="132"/>
    </location>
</feature>
<feature type="region of interest" description="Disordered" evidence="4">
    <location>
        <begin position="1"/>
        <end position="207"/>
    </location>
</feature>
<name>A0A1W4WJU4_AGRPL</name>
<feature type="compositionally biased region" description="Polar residues" evidence="4">
    <location>
        <begin position="252"/>
        <end position="267"/>
    </location>
</feature>
<feature type="region of interest" description="Disordered" evidence="4">
    <location>
        <begin position="503"/>
        <end position="526"/>
    </location>
</feature>
<feature type="compositionally biased region" description="Basic and acidic residues" evidence="4">
    <location>
        <begin position="772"/>
        <end position="788"/>
    </location>
</feature>
<dbReference type="InterPro" id="IPR035979">
    <property type="entry name" value="RBD_domain_sf"/>
</dbReference>
<dbReference type="GO" id="GO:0008380">
    <property type="term" value="P:RNA splicing"/>
    <property type="evidence" value="ECO:0007669"/>
    <property type="project" value="TreeGrafter"/>
</dbReference>
<reference evidence="7" key="1">
    <citation type="submission" date="2025-08" db="UniProtKB">
        <authorList>
            <consortium name="RefSeq"/>
        </authorList>
    </citation>
    <scope>IDENTIFICATION</scope>
    <source>
        <tissue evidence="7">Entire body</tissue>
    </source>
</reference>
<dbReference type="AlphaFoldDB" id="A0A1W4WJU4"/>
<feature type="region of interest" description="Disordered" evidence="4">
    <location>
        <begin position="639"/>
        <end position="716"/>
    </location>
</feature>
<protein>
    <submittedName>
        <fullName evidence="7">Apoptotic chromatin condensation inducer in the nucleus</fullName>
    </submittedName>
</protein>
<dbReference type="GO" id="GO:0071011">
    <property type="term" value="C:precatalytic spliceosome"/>
    <property type="evidence" value="ECO:0007669"/>
    <property type="project" value="TreeGrafter"/>
</dbReference>
<evidence type="ECO:0000256" key="1">
    <source>
        <dbReference type="ARBA" id="ARBA00022884"/>
    </source>
</evidence>
<feature type="region of interest" description="Disordered" evidence="4">
    <location>
        <begin position="240"/>
        <end position="320"/>
    </location>
</feature>
<dbReference type="CDD" id="cd12432">
    <property type="entry name" value="RRM_ACINU"/>
    <property type="match status" value="1"/>
</dbReference>
<evidence type="ECO:0000256" key="2">
    <source>
        <dbReference type="PROSITE-ProRule" id="PRU00176"/>
    </source>
</evidence>
<evidence type="ECO:0000256" key="3">
    <source>
        <dbReference type="SAM" id="Coils"/>
    </source>
</evidence>
<feature type="compositionally biased region" description="Basic and acidic residues" evidence="4">
    <location>
        <begin position="268"/>
        <end position="312"/>
    </location>
</feature>
<dbReference type="PANTHER" id="PTHR46589:SF1">
    <property type="entry name" value="APOPTOTIC CHROMATIN CONDENSATION INDUCER IN THE NUCLEUS"/>
    <property type="match status" value="1"/>
</dbReference>
<dbReference type="InterPro" id="IPR034257">
    <property type="entry name" value="Acinus_RRM"/>
</dbReference>
<feature type="compositionally biased region" description="Polar residues" evidence="4">
    <location>
        <begin position="504"/>
        <end position="516"/>
    </location>
</feature>
<dbReference type="InterPro" id="IPR052793">
    <property type="entry name" value="EJC-associated_protein"/>
</dbReference>
<organism evidence="6 7">
    <name type="scientific">Agrilus planipennis</name>
    <name type="common">Emerald ash borer</name>
    <name type="synonym">Agrilus marcopoli</name>
    <dbReference type="NCBI Taxonomy" id="224129"/>
    <lineage>
        <taxon>Eukaryota</taxon>
        <taxon>Metazoa</taxon>
        <taxon>Ecdysozoa</taxon>
        <taxon>Arthropoda</taxon>
        <taxon>Hexapoda</taxon>
        <taxon>Insecta</taxon>
        <taxon>Pterygota</taxon>
        <taxon>Neoptera</taxon>
        <taxon>Endopterygota</taxon>
        <taxon>Coleoptera</taxon>
        <taxon>Polyphaga</taxon>
        <taxon>Elateriformia</taxon>
        <taxon>Buprestoidea</taxon>
        <taxon>Buprestidae</taxon>
        <taxon>Agrilinae</taxon>
        <taxon>Agrilus</taxon>
    </lineage>
</organism>
<dbReference type="Pfam" id="PF16294">
    <property type="entry name" value="RSB_motif"/>
    <property type="match status" value="1"/>
</dbReference>
<dbReference type="Proteomes" id="UP000192223">
    <property type="component" value="Unplaced"/>
</dbReference>
<dbReference type="InterPro" id="IPR012677">
    <property type="entry name" value="Nucleotide-bd_a/b_plait_sf"/>
</dbReference>
<feature type="compositionally biased region" description="Basic and acidic residues" evidence="4">
    <location>
        <begin position="240"/>
        <end position="251"/>
    </location>
</feature>
<evidence type="ECO:0000259" key="5">
    <source>
        <dbReference type="PROSITE" id="PS50102"/>
    </source>
</evidence>
<dbReference type="InterPro" id="IPR032552">
    <property type="entry name" value="RSB_motif"/>
</dbReference>
<accession>A0A1W4WJU4</accession>
<dbReference type="Gene3D" id="3.30.70.330">
    <property type="match status" value="1"/>
</dbReference>
<dbReference type="GeneID" id="108733883"/>
<evidence type="ECO:0000313" key="7">
    <source>
        <dbReference type="RefSeq" id="XP_018320732.1"/>
    </source>
</evidence>
<feature type="compositionally biased region" description="Polar residues" evidence="4">
    <location>
        <begin position="143"/>
        <end position="179"/>
    </location>
</feature>
<feature type="compositionally biased region" description="Basic residues" evidence="4">
    <location>
        <begin position="25"/>
        <end position="35"/>
    </location>
</feature>
<evidence type="ECO:0000256" key="4">
    <source>
        <dbReference type="SAM" id="MobiDB-lite"/>
    </source>
</evidence>
<keyword evidence="3" id="KW-0175">Coiled coil</keyword>
<dbReference type="Pfam" id="PF00076">
    <property type="entry name" value="RRM_1"/>
    <property type="match status" value="1"/>
</dbReference>
<keyword evidence="6" id="KW-1185">Reference proteome</keyword>
<proteinExistence type="predicted"/>
<feature type="compositionally biased region" description="Basic and acidic residues" evidence="4">
    <location>
        <begin position="658"/>
        <end position="706"/>
    </location>
</feature>
<sequence length="798" mass="92045">MRRRSTRSSTKVSPEKPIDSPSNKPRLRSRRRRSSSRSSSEEPTRKRVLRNSANKSDRKSPENEKKEDNNENIESPVSRKQENRKRTSNNHESVDDVKELKAREISTKPDHSEEVSVKTEEKESIEGKELKGKSKGKNKSKSDNSPQISESESHMQSEISENAQVTSQSPTHTSVNIPSDNVLVSPDEINNSNIENMSKESDVENMSKIVKTETVTESVEIVKSEEDTKECLQAHGEFKSENYEIDKEEKTPQSTMELQCSTDTENTSIKEDTENTSIKEDTENTSIKEDTENTVIKEDTENTSMKEEHGEQAETNQNAINTVATDLKQVKEVEEETLEMETEKLSPTSHNTSVTEEKEVVVEEIRKDGVLEEPEPQNISQLDTSLEKDTTFNITDSCNEDVQKLVEANEEIQNLKSQVLEIFRTPEPKIRRRKWGNSVVSLHLMNTSLSKIDVNTIKNLCPNVEFLEENEVKLEIKERRKSAPESKDKKMERKVSLDYKSDGDYSQFQRQTSASSTEDKNESDNSHIIAMNRKISIVDDTASKLRPPPSPAKNPVSAVLFITNLVRPFTLKQLKDLLERTGKIKQNGFWTDKVKSKCYVHYETEEEAEATRNALHGVNWPVGNAKQLCIEYATEEDLENARNPPPIAAPPVESTNIIEKENKIPEKQTRDDKPKEREKARNNVREWDLEKQNKKRSFSREREERDKRRHRRSATPIDYIKRKQLKEEEEIPQKRMDDLFRKTKASPSIYWLPLTPEEIAIKEQQRLQRMAEHKRRMEESSRSGRVDYGRGAAYRRRY</sequence>
<gene>
    <name evidence="7" type="primary">LOC108733883</name>
</gene>
<dbReference type="RefSeq" id="XP_018320732.1">
    <property type="nucleotide sequence ID" value="XM_018465230.1"/>
</dbReference>
<feature type="coiled-coil region" evidence="3">
    <location>
        <begin position="398"/>
        <end position="425"/>
    </location>
</feature>
<feature type="region of interest" description="Disordered" evidence="4">
    <location>
        <begin position="338"/>
        <end position="359"/>
    </location>
</feature>
<dbReference type="InterPro" id="IPR000504">
    <property type="entry name" value="RRM_dom"/>
</dbReference>
<dbReference type="STRING" id="224129.A0A1W4WJU4"/>
<dbReference type="CTD" id="35173"/>
<dbReference type="InParanoid" id="A0A1W4WJU4"/>
<dbReference type="PROSITE" id="PS50102">
    <property type="entry name" value="RRM"/>
    <property type="match status" value="1"/>
</dbReference>
<dbReference type="SUPFAM" id="SSF54928">
    <property type="entry name" value="RNA-binding domain, RBD"/>
    <property type="match status" value="1"/>
</dbReference>
<dbReference type="GO" id="GO:0061574">
    <property type="term" value="C:ASAP complex"/>
    <property type="evidence" value="ECO:0007669"/>
    <property type="project" value="TreeGrafter"/>
</dbReference>
<feature type="compositionally biased region" description="Basic and acidic residues" evidence="4">
    <location>
        <begin position="55"/>
        <end position="69"/>
    </location>
</feature>
<dbReference type="OrthoDB" id="5348404at2759"/>
<dbReference type="PANTHER" id="PTHR46589">
    <property type="entry name" value="APOPTOTIC CHROMATIN CONDENSATION INDUCER IN THE NUCLEUS"/>
    <property type="match status" value="1"/>
</dbReference>